<gene>
    <name evidence="1" type="ORF">BK674_03520</name>
</gene>
<sequence length="72" mass="7954">MSFDELDRSKNLVSDSFKARPLQIGAPYQTDQLALIDLSLMKPRKPDTTVTDALEHAPWGAGSIVVRSLNVQ</sequence>
<dbReference type="EMBL" id="MOCA01000002">
    <property type="protein sequence ID" value="ROO01915.1"/>
    <property type="molecule type" value="Genomic_DNA"/>
</dbReference>
<accession>A0A423NUK0</accession>
<reference evidence="1 2" key="1">
    <citation type="submission" date="2016-10" db="EMBL/GenBank/DDBJ databases">
        <title>Comparative genome analysis of multiple Pseudomonas spp. focuses on biocontrol and plant growth promoting traits.</title>
        <authorList>
            <person name="Tao X.-Y."/>
            <person name="Taylor C.G."/>
        </authorList>
    </citation>
    <scope>NUCLEOTIDE SEQUENCE [LARGE SCALE GENOMIC DNA]</scope>
    <source>
        <strain evidence="1 2">36B3</strain>
    </source>
</reference>
<protein>
    <submittedName>
        <fullName evidence="1">Uncharacterized protein</fullName>
    </submittedName>
</protein>
<dbReference type="AlphaFoldDB" id="A0A423NUK0"/>
<evidence type="ECO:0000313" key="2">
    <source>
        <dbReference type="Proteomes" id="UP000284207"/>
    </source>
</evidence>
<name>A0A423NUK0_9PSED</name>
<evidence type="ECO:0000313" key="1">
    <source>
        <dbReference type="EMBL" id="ROO01915.1"/>
    </source>
</evidence>
<proteinExistence type="predicted"/>
<organism evidence="1 2">
    <name type="scientific">Pseudomonas moraviensis</name>
    <dbReference type="NCBI Taxonomy" id="321662"/>
    <lineage>
        <taxon>Bacteria</taxon>
        <taxon>Pseudomonadati</taxon>
        <taxon>Pseudomonadota</taxon>
        <taxon>Gammaproteobacteria</taxon>
        <taxon>Pseudomonadales</taxon>
        <taxon>Pseudomonadaceae</taxon>
        <taxon>Pseudomonas</taxon>
    </lineage>
</organism>
<comment type="caution">
    <text evidence="1">The sequence shown here is derived from an EMBL/GenBank/DDBJ whole genome shotgun (WGS) entry which is preliminary data.</text>
</comment>
<dbReference type="Proteomes" id="UP000284207">
    <property type="component" value="Unassembled WGS sequence"/>
</dbReference>